<keyword evidence="1" id="KW-0472">Membrane</keyword>
<dbReference type="AlphaFoldDB" id="A0AAV5ITY0"/>
<keyword evidence="1" id="KW-0812">Transmembrane</keyword>
<protein>
    <submittedName>
        <fullName evidence="2">Uncharacterized protein</fullName>
    </submittedName>
</protein>
<keyword evidence="3" id="KW-1185">Reference proteome</keyword>
<organism evidence="2 3">
    <name type="scientific">Rubroshorea leprosula</name>
    <dbReference type="NCBI Taxonomy" id="152421"/>
    <lineage>
        <taxon>Eukaryota</taxon>
        <taxon>Viridiplantae</taxon>
        <taxon>Streptophyta</taxon>
        <taxon>Embryophyta</taxon>
        <taxon>Tracheophyta</taxon>
        <taxon>Spermatophyta</taxon>
        <taxon>Magnoliopsida</taxon>
        <taxon>eudicotyledons</taxon>
        <taxon>Gunneridae</taxon>
        <taxon>Pentapetalae</taxon>
        <taxon>rosids</taxon>
        <taxon>malvids</taxon>
        <taxon>Malvales</taxon>
        <taxon>Dipterocarpaceae</taxon>
        <taxon>Rubroshorea</taxon>
    </lineage>
</organism>
<feature type="transmembrane region" description="Helical" evidence="1">
    <location>
        <begin position="89"/>
        <end position="112"/>
    </location>
</feature>
<name>A0AAV5ITY0_9ROSI</name>
<evidence type="ECO:0000313" key="2">
    <source>
        <dbReference type="EMBL" id="GKV03334.1"/>
    </source>
</evidence>
<dbReference type="EMBL" id="BPVZ01000020">
    <property type="protein sequence ID" value="GKV03334.1"/>
    <property type="molecule type" value="Genomic_DNA"/>
</dbReference>
<comment type="caution">
    <text evidence="2">The sequence shown here is derived from an EMBL/GenBank/DDBJ whole genome shotgun (WGS) entry which is preliminary data.</text>
</comment>
<reference evidence="2 3" key="1">
    <citation type="journal article" date="2021" name="Commun. Biol.">
        <title>The genome of Shorea leprosula (Dipterocarpaceae) highlights the ecological relevance of drought in aseasonal tropical rainforests.</title>
        <authorList>
            <person name="Ng K.K.S."/>
            <person name="Kobayashi M.J."/>
            <person name="Fawcett J.A."/>
            <person name="Hatakeyama M."/>
            <person name="Paape T."/>
            <person name="Ng C.H."/>
            <person name="Ang C.C."/>
            <person name="Tnah L.H."/>
            <person name="Lee C.T."/>
            <person name="Nishiyama T."/>
            <person name="Sese J."/>
            <person name="O'Brien M.J."/>
            <person name="Copetti D."/>
            <person name="Mohd Noor M.I."/>
            <person name="Ong R.C."/>
            <person name="Putra M."/>
            <person name="Sireger I.Z."/>
            <person name="Indrioko S."/>
            <person name="Kosugi Y."/>
            <person name="Izuno A."/>
            <person name="Isagi Y."/>
            <person name="Lee S.L."/>
            <person name="Shimizu K.K."/>
        </authorList>
    </citation>
    <scope>NUCLEOTIDE SEQUENCE [LARGE SCALE GENOMIC DNA]</scope>
    <source>
        <strain evidence="2">214</strain>
    </source>
</reference>
<accession>A0AAV5ITY0</accession>
<keyword evidence="1" id="KW-1133">Transmembrane helix</keyword>
<evidence type="ECO:0000313" key="3">
    <source>
        <dbReference type="Proteomes" id="UP001054252"/>
    </source>
</evidence>
<sequence>MSLTVIHGFCTGSPCNDLNNEVAILPAEPGGLLFQVHPETQPPAVAPSPPLEIADVVDPPLPAVANVSSPSSPYTTEPISSSTAKAANIGLSLTAIVVISSLLCVMMVTFVAKVKDL</sequence>
<evidence type="ECO:0000256" key="1">
    <source>
        <dbReference type="SAM" id="Phobius"/>
    </source>
</evidence>
<dbReference type="Proteomes" id="UP001054252">
    <property type="component" value="Unassembled WGS sequence"/>
</dbReference>
<proteinExistence type="predicted"/>
<gene>
    <name evidence="2" type="ORF">SLEP1_g15655</name>
</gene>